<dbReference type="InterPro" id="IPR000073">
    <property type="entry name" value="AB_hydrolase_1"/>
</dbReference>
<protein>
    <submittedName>
        <fullName evidence="2">Alpha/beta hydrolase</fullName>
    </submittedName>
</protein>
<proteinExistence type="predicted"/>
<dbReference type="Proteomes" id="UP000657385">
    <property type="component" value="Unassembled WGS sequence"/>
</dbReference>
<name>A0A931B777_9ACTN</name>
<evidence type="ECO:0000313" key="3">
    <source>
        <dbReference type="Proteomes" id="UP000657385"/>
    </source>
</evidence>
<accession>A0A931B777</accession>
<feature type="domain" description="AB hydrolase-1" evidence="1">
    <location>
        <begin position="33"/>
        <end position="278"/>
    </location>
</feature>
<dbReference type="SUPFAM" id="SSF53474">
    <property type="entry name" value="alpha/beta-Hydrolases"/>
    <property type="match status" value="1"/>
</dbReference>
<dbReference type="InterPro" id="IPR029058">
    <property type="entry name" value="AB_hydrolase_fold"/>
</dbReference>
<dbReference type="PANTHER" id="PTHR43798:SF33">
    <property type="entry name" value="HYDROLASE, PUTATIVE (AFU_ORTHOLOGUE AFUA_2G14860)-RELATED"/>
    <property type="match status" value="1"/>
</dbReference>
<evidence type="ECO:0000259" key="1">
    <source>
        <dbReference type="Pfam" id="PF12697"/>
    </source>
</evidence>
<keyword evidence="3" id="KW-1185">Reference proteome</keyword>
<reference evidence="2" key="1">
    <citation type="submission" date="2020-11" db="EMBL/GenBank/DDBJ databases">
        <title>Isolation and identification of active actinomycetes.</title>
        <authorList>
            <person name="Yu B."/>
        </authorList>
    </citation>
    <scope>NUCLEOTIDE SEQUENCE</scope>
    <source>
        <strain evidence="2">NEAU-YB345</strain>
    </source>
</reference>
<dbReference type="InterPro" id="IPR050266">
    <property type="entry name" value="AB_hydrolase_sf"/>
</dbReference>
<sequence>MTVPEFEEVAVPVEGGELTVLRWPAAVPDAPVVVALHGITANGLAWGAVARALAGRVTLLAPDLRGRAASAGVGGSWGLGAHAADVAAVVESLAGGGPVTLTGHSMGAFVAALAAARYPKLFRSVLLVDGGVGFPPPAGLAGDELLTAVLGPAMERLSMTFESRDAYRAFWQPHPALRAAWSPEIDSYLQRDLVGEAPTFRSSCVLDAIRTDGLGVFDAEVLASVHGLTMPTRLLLAERGLFDEPQALLDAPRLAAAGLDTTRVPAEVVPDTNHYTLLTGAGPVGRIAELLLAE</sequence>
<comment type="caution">
    <text evidence="2">The sequence shown here is derived from an EMBL/GenBank/DDBJ whole genome shotgun (WGS) entry which is preliminary data.</text>
</comment>
<dbReference type="Pfam" id="PF12697">
    <property type="entry name" value="Abhydrolase_6"/>
    <property type="match status" value="1"/>
</dbReference>
<dbReference type="AlphaFoldDB" id="A0A931B777"/>
<dbReference type="PANTHER" id="PTHR43798">
    <property type="entry name" value="MONOACYLGLYCEROL LIPASE"/>
    <property type="match status" value="1"/>
</dbReference>
<dbReference type="Gene3D" id="3.40.50.1820">
    <property type="entry name" value="alpha/beta hydrolase"/>
    <property type="match status" value="1"/>
</dbReference>
<dbReference type="EMBL" id="JADPRT010000016">
    <property type="protein sequence ID" value="MBF9072389.1"/>
    <property type="molecule type" value="Genomic_DNA"/>
</dbReference>
<dbReference type="RefSeq" id="WP_196197559.1">
    <property type="nucleotide sequence ID" value="NZ_JADPRT010000016.1"/>
</dbReference>
<evidence type="ECO:0000313" key="2">
    <source>
        <dbReference type="EMBL" id="MBF9072389.1"/>
    </source>
</evidence>
<dbReference type="GO" id="GO:0016020">
    <property type="term" value="C:membrane"/>
    <property type="evidence" value="ECO:0007669"/>
    <property type="project" value="TreeGrafter"/>
</dbReference>
<keyword evidence="2" id="KW-0378">Hydrolase</keyword>
<organism evidence="2 3">
    <name type="scientific">Streptacidiphilus fuscans</name>
    <dbReference type="NCBI Taxonomy" id="2789292"/>
    <lineage>
        <taxon>Bacteria</taxon>
        <taxon>Bacillati</taxon>
        <taxon>Actinomycetota</taxon>
        <taxon>Actinomycetes</taxon>
        <taxon>Kitasatosporales</taxon>
        <taxon>Streptomycetaceae</taxon>
        <taxon>Streptacidiphilus</taxon>
    </lineage>
</organism>
<dbReference type="GO" id="GO:0016787">
    <property type="term" value="F:hydrolase activity"/>
    <property type="evidence" value="ECO:0007669"/>
    <property type="project" value="UniProtKB-KW"/>
</dbReference>
<gene>
    <name evidence="2" type="ORF">I2501_30635</name>
</gene>